<dbReference type="OMA" id="RHGASQM"/>
<evidence type="ECO:0000256" key="4">
    <source>
        <dbReference type="ARBA" id="ARBA00022679"/>
    </source>
</evidence>
<comment type="similarity">
    <text evidence="2">Belongs to the KptA/TPT1 family.</text>
</comment>
<evidence type="ECO:0000256" key="6">
    <source>
        <dbReference type="ARBA" id="ARBA00047949"/>
    </source>
</evidence>
<dbReference type="AlphaFoldDB" id="A0A1V2LD78"/>
<dbReference type="GO" id="GO:0006388">
    <property type="term" value="P:tRNA splicing, via endonucleolytic cleavage and ligation"/>
    <property type="evidence" value="ECO:0007669"/>
    <property type="project" value="TreeGrafter"/>
</dbReference>
<dbReference type="InterPro" id="IPR042080">
    <property type="entry name" value="RNA_2'-PTrans_N"/>
</dbReference>
<comment type="caution">
    <text evidence="7">The sequence shown here is derived from an EMBL/GenBank/DDBJ whole genome shotgun (WGS) entry which is preliminary data.</text>
</comment>
<evidence type="ECO:0000313" key="8">
    <source>
        <dbReference type="Proteomes" id="UP000189513"/>
    </source>
</evidence>
<protein>
    <recommendedName>
        <fullName evidence="3">2'-phosphotransferase</fullName>
        <ecNumber evidence="3">2.7.1.160</ecNumber>
    </recommendedName>
</protein>
<evidence type="ECO:0000256" key="5">
    <source>
        <dbReference type="ARBA" id="ARBA00023027"/>
    </source>
</evidence>
<keyword evidence="4 7" id="KW-0808">Transferase</keyword>
<sequence length="211" mass="24194">MSTRPDRDIKISKALSYLLRHGAVKERLNIDSAGYVKVSEILSNNRLKTHHTTLEDLNRIVENNDKKRFNLQRRDDGAYICATQGHSLKTVSDETLTLLKPDEYPELLLHGTTPKNLELILKSKGLSRMSRNHIHFTSILKNQGEAVSGLRNFTNVLIYLDVDKLKDHPEVKIYKSLNNVYLCPGDAEGFLSKDYFKKIIDRKTDTIIPFE</sequence>
<gene>
    <name evidence="7" type="ORF">BON22_0822</name>
</gene>
<dbReference type="VEuPathDB" id="FungiDB:BON22_0822"/>
<dbReference type="EMBL" id="MPUK01000001">
    <property type="protein sequence ID" value="ONH69694.1"/>
    <property type="molecule type" value="Genomic_DNA"/>
</dbReference>
<organism evidence="7 8">
    <name type="scientific">Cyberlindnera fabianii</name>
    <name type="common">Yeast</name>
    <name type="synonym">Hansenula fabianii</name>
    <dbReference type="NCBI Taxonomy" id="36022"/>
    <lineage>
        <taxon>Eukaryota</taxon>
        <taxon>Fungi</taxon>
        <taxon>Dikarya</taxon>
        <taxon>Ascomycota</taxon>
        <taxon>Saccharomycotina</taxon>
        <taxon>Saccharomycetes</taxon>
        <taxon>Phaffomycetales</taxon>
        <taxon>Phaffomycetaceae</taxon>
        <taxon>Cyberlindnera</taxon>
    </lineage>
</organism>
<dbReference type="PANTHER" id="PTHR12684">
    <property type="entry name" value="PUTATIVE PHOSPHOTRANSFERASE"/>
    <property type="match status" value="1"/>
</dbReference>
<dbReference type="STRING" id="36022.A0A1V2LD78"/>
<evidence type="ECO:0000256" key="2">
    <source>
        <dbReference type="ARBA" id="ARBA00009836"/>
    </source>
</evidence>
<comment type="function">
    <text evidence="1">Catalyzes the last step of tRNA splicing, the transfer of the splice junction 2'-phosphate from ligated tRNA to NAD to produce ADP-ribose 1''-2'' cyclic phosphate.</text>
</comment>
<dbReference type="Pfam" id="PF01885">
    <property type="entry name" value="PTS_2-RNA"/>
    <property type="match status" value="1"/>
</dbReference>
<dbReference type="Proteomes" id="UP000189513">
    <property type="component" value="Unassembled WGS sequence"/>
</dbReference>
<evidence type="ECO:0000256" key="3">
    <source>
        <dbReference type="ARBA" id="ARBA00012007"/>
    </source>
</evidence>
<evidence type="ECO:0000313" key="7">
    <source>
        <dbReference type="EMBL" id="ONH69694.1"/>
    </source>
</evidence>
<keyword evidence="8" id="KW-1185">Reference proteome</keyword>
<dbReference type="PANTHER" id="PTHR12684:SF2">
    <property type="entry name" value="TRNA 2'-PHOSPHOTRANSFERASE 1"/>
    <property type="match status" value="1"/>
</dbReference>
<dbReference type="Gene3D" id="3.20.170.30">
    <property type="match status" value="1"/>
</dbReference>
<dbReference type="Gene3D" id="1.10.10.970">
    <property type="entry name" value="RNA 2'-phosphotransferase, Tpt1/KptA family, N-terminal domain"/>
    <property type="match status" value="1"/>
</dbReference>
<dbReference type="InterPro" id="IPR002745">
    <property type="entry name" value="Ptrans_KptA/Tpt1"/>
</dbReference>
<accession>A0A1V2LD78</accession>
<proteinExistence type="inferred from homology"/>
<name>A0A1V2LD78_CYBFA</name>
<keyword evidence="5" id="KW-0520">NAD</keyword>
<comment type="catalytic activity">
    <reaction evidence="6">
        <text>2'-phospho-[ligated tRNA] + NAD(+) = mature tRNA + ADP-alpha-D-ribose 1'',2''-cyclic phosphate + nicotinamide</text>
        <dbReference type="Rhea" id="RHEA:23324"/>
        <dbReference type="Rhea" id="RHEA-COMP:11106"/>
        <dbReference type="Rhea" id="RHEA-COMP:11107"/>
        <dbReference type="ChEBI" id="CHEBI:17154"/>
        <dbReference type="ChEBI" id="CHEBI:57540"/>
        <dbReference type="ChEBI" id="CHEBI:76596"/>
        <dbReference type="ChEBI" id="CHEBI:82883"/>
        <dbReference type="ChEBI" id="CHEBI:85027"/>
        <dbReference type="EC" id="2.7.1.160"/>
    </reaction>
</comment>
<dbReference type="FunFam" id="1.10.10.970:FF:000002">
    <property type="entry name" value="Tpt1p"/>
    <property type="match status" value="1"/>
</dbReference>
<dbReference type="GO" id="GO:0000215">
    <property type="term" value="F:tRNA 2'-phosphotransferase activity"/>
    <property type="evidence" value="ECO:0007669"/>
    <property type="project" value="UniProtKB-EC"/>
</dbReference>
<dbReference type="InterPro" id="IPR042081">
    <property type="entry name" value="RNA_2'-PTrans_C"/>
</dbReference>
<dbReference type="EC" id="2.7.1.160" evidence="3"/>
<reference evidence="8" key="1">
    <citation type="journal article" date="2017" name="Genome Announc.">
        <title>Genome sequences of Cyberlindnera fabianii 65, Pichia kudriavzevii 129, and Saccharomyces cerevisiae 131 isolated from fermented masau fruits in Zimbabwe.</title>
        <authorList>
            <person name="van Rijswijck I.M.H."/>
            <person name="Derks M.F.L."/>
            <person name="Abee T."/>
            <person name="de Ridder D."/>
            <person name="Smid E.J."/>
        </authorList>
    </citation>
    <scope>NUCLEOTIDE SEQUENCE [LARGE SCALE GENOMIC DNA]</scope>
    <source>
        <strain evidence="8">65</strain>
    </source>
</reference>
<evidence type="ECO:0000256" key="1">
    <source>
        <dbReference type="ARBA" id="ARBA00003343"/>
    </source>
</evidence>
<dbReference type="SUPFAM" id="SSF56399">
    <property type="entry name" value="ADP-ribosylation"/>
    <property type="match status" value="1"/>
</dbReference>